<keyword evidence="12" id="KW-1185">Reference proteome</keyword>
<dbReference type="InParanoid" id="W5MLY9"/>
<dbReference type="PROSITE" id="PS50262">
    <property type="entry name" value="G_PROTEIN_RECEP_F1_2"/>
    <property type="match status" value="1"/>
</dbReference>
<comment type="subcellular location">
    <subcellularLocation>
        <location evidence="1">Membrane</location>
        <topology evidence="1">Multi-pass membrane protein</topology>
    </subcellularLocation>
</comment>
<dbReference type="Gene3D" id="1.20.1070.10">
    <property type="entry name" value="Rhodopsin 7-helix transmembrane proteins"/>
    <property type="match status" value="1"/>
</dbReference>
<dbReference type="PANTHER" id="PTHR11394">
    <property type="entry name" value="TASTE RECEPTOR TYPE 2"/>
    <property type="match status" value="1"/>
</dbReference>
<feature type="transmembrane region" description="Helical" evidence="9">
    <location>
        <begin position="113"/>
        <end position="135"/>
    </location>
</feature>
<dbReference type="eggNOG" id="KOG4219">
    <property type="taxonomic scope" value="Eukaryota"/>
</dbReference>
<keyword evidence="4 9" id="KW-1133">Transmembrane helix</keyword>
<keyword evidence="8" id="KW-0807">Transducer</keyword>
<dbReference type="HOGENOM" id="CLU_864744_0_0_1"/>
<dbReference type="FunCoup" id="W5MLY9">
    <property type="interactions" value="9"/>
</dbReference>
<evidence type="ECO:0000313" key="11">
    <source>
        <dbReference type="Ensembl" id="ENSLOCP00000009398.1"/>
    </source>
</evidence>
<evidence type="ECO:0000256" key="6">
    <source>
        <dbReference type="ARBA" id="ARBA00023136"/>
    </source>
</evidence>
<protein>
    <submittedName>
        <fullName evidence="11">Olfactory receptor class A related 3, tandem duplicate 1</fullName>
    </submittedName>
</protein>
<dbReference type="GeneTree" id="ENSGT00650000093633"/>
<feature type="transmembrane region" description="Helical" evidence="9">
    <location>
        <begin position="62"/>
        <end position="80"/>
    </location>
</feature>
<evidence type="ECO:0000256" key="2">
    <source>
        <dbReference type="ARBA" id="ARBA00022606"/>
    </source>
</evidence>
<dbReference type="GO" id="GO:0004930">
    <property type="term" value="F:G protein-coupled receptor activity"/>
    <property type="evidence" value="ECO:0007669"/>
    <property type="project" value="UniProtKB-KW"/>
</dbReference>
<dbReference type="GO" id="GO:0016020">
    <property type="term" value="C:membrane"/>
    <property type="evidence" value="ECO:0007669"/>
    <property type="project" value="UniProtKB-SubCell"/>
</dbReference>
<reference evidence="12" key="1">
    <citation type="submission" date="2011-12" db="EMBL/GenBank/DDBJ databases">
        <title>The Draft Genome of Lepisosteus oculatus.</title>
        <authorList>
            <consortium name="The Broad Institute Genome Assembly &amp; Analysis Group"/>
            <consortium name="Computational R&amp;D Group"/>
            <consortium name="and Sequencing Platform"/>
            <person name="Di Palma F."/>
            <person name="Alfoldi J."/>
            <person name="Johnson J."/>
            <person name="Berlin A."/>
            <person name="Gnerre S."/>
            <person name="Jaffe D."/>
            <person name="MacCallum I."/>
            <person name="Young S."/>
            <person name="Walker B.J."/>
            <person name="Lander E.S."/>
            <person name="Lindblad-Toh K."/>
        </authorList>
    </citation>
    <scope>NUCLEOTIDE SEQUENCE [LARGE SCALE GENOMIC DNA]</scope>
</reference>
<dbReference type="AlphaFoldDB" id="W5MLY9"/>
<dbReference type="PANTHER" id="PTHR11394:SF137">
    <property type="entry name" value="C-X-C CHEMOKINE RECEPTOR TYPE 3 ISOFORM X1-RELATED"/>
    <property type="match status" value="1"/>
</dbReference>
<keyword evidence="3 9" id="KW-0812">Transmembrane</keyword>
<evidence type="ECO:0000256" key="5">
    <source>
        <dbReference type="ARBA" id="ARBA00023040"/>
    </source>
</evidence>
<name>W5MLY9_LEPOC</name>
<dbReference type="SUPFAM" id="SSF81321">
    <property type="entry name" value="Family A G protein-coupled receptor-like"/>
    <property type="match status" value="1"/>
</dbReference>
<feature type="transmembrane region" description="Helical" evidence="9">
    <location>
        <begin position="292"/>
        <end position="314"/>
    </location>
</feature>
<dbReference type="InterPro" id="IPR017452">
    <property type="entry name" value="GPCR_Rhodpsn_7TM"/>
</dbReference>
<feature type="transmembrane region" description="Helical" evidence="9">
    <location>
        <begin position="147"/>
        <end position="168"/>
    </location>
</feature>
<reference evidence="11" key="2">
    <citation type="submission" date="2025-08" db="UniProtKB">
        <authorList>
            <consortium name="Ensembl"/>
        </authorList>
    </citation>
    <scope>IDENTIFICATION</scope>
</reference>
<sequence>RTQMGEQTNKVVTVLLKAAIPAQNALYGLLVMLGIVGNGLVMGVVGRGLVKEGLARQHSDIILLNLVLSNLLVSLVRNIPLLLADVGLQLFTSPGCCQFLMFMWVWLRSVNVWMTMCLSAFHFLTLCRLGPVVPAGPHGPRASLQRLLLVLALIWSLNLLYSFPGFFFSTQGGRNSTEELMLVSSTTRPLLGCVWSFPSRRGGLAYATTSLVLHELLPILLMVATNLGTLHTLARHGRSQRAGETTLTRRIPAERRAAKVVLVLIMLFIISWGASVLSVNYYNYNRGPSTEFLLVMARFTNSLFIAFSPLVLLAGHSRLKAIFRVIADH</sequence>
<evidence type="ECO:0000256" key="8">
    <source>
        <dbReference type="ARBA" id="ARBA00023224"/>
    </source>
</evidence>
<reference evidence="11" key="3">
    <citation type="submission" date="2025-09" db="UniProtKB">
        <authorList>
            <consortium name="Ensembl"/>
        </authorList>
    </citation>
    <scope>IDENTIFICATION</scope>
</reference>
<keyword evidence="6 9" id="KW-0472">Membrane</keyword>
<evidence type="ECO:0000256" key="4">
    <source>
        <dbReference type="ARBA" id="ARBA00022989"/>
    </source>
</evidence>
<evidence type="ECO:0000256" key="9">
    <source>
        <dbReference type="SAM" id="Phobius"/>
    </source>
</evidence>
<keyword evidence="7" id="KW-0675">Receptor</keyword>
<evidence type="ECO:0000256" key="1">
    <source>
        <dbReference type="ARBA" id="ARBA00004141"/>
    </source>
</evidence>
<keyword evidence="5" id="KW-0297">G-protein coupled receptor</keyword>
<proteinExistence type="predicted"/>
<evidence type="ECO:0000313" key="12">
    <source>
        <dbReference type="Proteomes" id="UP000018468"/>
    </source>
</evidence>
<evidence type="ECO:0000259" key="10">
    <source>
        <dbReference type="PROSITE" id="PS50262"/>
    </source>
</evidence>
<evidence type="ECO:0000256" key="3">
    <source>
        <dbReference type="ARBA" id="ARBA00022692"/>
    </source>
</evidence>
<dbReference type="OMA" id="FCQLLMG"/>
<dbReference type="STRING" id="7918.ENSLOCP00000009398"/>
<dbReference type="Pfam" id="PF00001">
    <property type="entry name" value="7tm_1"/>
    <property type="match status" value="1"/>
</dbReference>
<dbReference type="CDD" id="cd00637">
    <property type="entry name" value="7tm_classA_rhodopsin-like"/>
    <property type="match status" value="1"/>
</dbReference>
<feature type="transmembrane region" description="Helical" evidence="9">
    <location>
        <begin position="257"/>
        <end position="280"/>
    </location>
</feature>
<keyword evidence="2" id="KW-0716">Sensory transduction</keyword>
<feature type="domain" description="G-protein coupled receptors family 1 profile" evidence="10">
    <location>
        <begin position="37"/>
        <end position="312"/>
    </location>
</feature>
<dbReference type="Ensembl" id="ENSLOCT00000009409.1">
    <property type="protein sequence ID" value="ENSLOCP00000009398.1"/>
    <property type="gene ID" value="ENSLOCG00000007740.1"/>
</dbReference>
<accession>W5MLY9</accession>
<organism evidence="11 12">
    <name type="scientific">Lepisosteus oculatus</name>
    <name type="common">Spotted gar</name>
    <dbReference type="NCBI Taxonomy" id="7918"/>
    <lineage>
        <taxon>Eukaryota</taxon>
        <taxon>Metazoa</taxon>
        <taxon>Chordata</taxon>
        <taxon>Craniata</taxon>
        <taxon>Vertebrata</taxon>
        <taxon>Euteleostomi</taxon>
        <taxon>Actinopterygii</taxon>
        <taxon>Neopterygii</taxon>
        <taxon>Holostei</taxon>
        <taxon>Semionotiformes</taxon>
        <taxon>Lepisosteidae</taxon>
        <taxon>Lepisosteus</taxon>
    </lineage>
</organism>
<dbReference type="PRINTS" id="PR00237">
    <property type="entry name" value="GPCRRHODOPSN"/>
</dbReference>
<feature type="transmembrane region" description="Helical" evidence="9">
    <location>
        <begin position="25"/>
        <end position="50"/>
    </location>
</feature>
<dbReference type="InterPro" id="IPR000276">
    <property type="entry name" value="GPCR_Rhodpsn"/>
</dbReference>
<evidence type="ECO:0000256" key="7">
    <source>
        <dbReference type="ARBA" id="ARBA00023170"/>
    </source>
</evidence>
<dbReference type="EMBL" id="AHAT01009973">
    <property type="status" value="NOT_ANNOTATED_CDS"/>
    <property type="molecule type" value="Genomic_DNA"/>
</dbReference>
<dbReference type="Proteomes" id="UP000018468">
    <property type="component" value="Linkage group LG25"/>
</dbReference>